<dbReference type="RefSeq" id="WP_085933672.1">
    <property type="nucleotide sequence ID" value="NZ_FUWJ01000002.1"/>
</dbReference>
<dbReference type="InterPro" id="IPR006143">
    <property type="entry name" value="RND_pump_MFP"/>
</dbReference>
<dbReference type="Pfam" id="PF25917">
    <property type="entry name" value="BSH_RND"/>
    <property type="match status" value="1"/>
</dbReference>
<dbReference type="Gene3D" id="1.10.287.470">
    <property type="entry name" value="Helix hairpin bin"/>
    <property type="match status" value="1"/>
</dbReference>
<organism evidence="9 10">
    <name type="scientific">Enhydrobacter aerosaccus</name>
    <dbReference type="NCBI Taxonomy" id="225324"/>
    <lineage>
        <taxon>Bacteria</taxon>
        <taxon>Pseudomonadati</taxon>
        <taxon>Pseudomonadota</taxon>
        <taxon>Alphaproteobacteria</taxon>
        <taxon>Hyphomicrobiales</taxon>
        <taxon>Enhydrobacter</taxon>
    </lineage>
</organism>
<dbReference type="PANTHER" id="PTHR30158">
    <property type="entry name" value="ACRA/E-RELATED COMPONENT OF DRUG EFFLUX TRANSPORTER"/>
    <property type="match status" value="1"/>
</dbReference>
<evidence type="ECO:0000256" key="3">
    <source>
        <dbReference type="SAM" id="Coils"/>
    </source>
</evidence>
<feature type="domain" description="Multidrug resistance protein MdtA-like C-terminal permuted SH3" evidence="8">
    <location>
        <begin position="314"/>
        <end position="373"/>
    </location>
</feature>
<protein>
    <submittedName>
        <fullName evidence="9">Membrane fusion protein, multidrug efflux system</fullName>
    </submittedName>
</protein>
<comment type="similarity">
    <text evidence="2">Belongs to the membrane fusion protein (MFP) (TC 8.A.1) family.</text>
</comment>
<dbReference type="Gene3D" id="2.40.50.100">
    <property type="match status" value="1"/>
</dbReference>
<sequence length="391" mass="42708">MRSIARLKVRSPGLRIFAAVVLVVVAGAAWFLMRGGEKVAPPAAAQTTAPAVGVRPAGLKGVSQAFEFVGRVKAVEKVEVRARVEGFLEKVLFREGQDVKAGDLLYQIEKVQFQAQVQQAEANLAAAEAEQTNAQLQYSRQLDLSKRQYSPQSTVDQNKAALDTSKAKIMQAEAALTQAKVNLDYTDIRAPIDGRIGRTAYTVGNLVNPSTGILATIVSQDPVYVLFPVSVRDLETIRAARQRDGGLSKIDIRLRLSSGEDYTERGTWNFTDPQVDQLTDTLIMRATMPNPHRVLSDGQFVTAIIRERRESPRLVIPQAALQVDQSGYYALIVDGQHRVEQRRLKTGPNLDTDVVVTSGLNEGDKVIVDGIQKVRPGQTVQETMLPAPVGG</sequence>
<feature type="domain" description="Multidrug resistance protein MdtA-like beta-barrel" evidence="7">
    <location>
        <begin position="222"/>
        <end position="307"/>
    </location>
</feature>
<name>A0A1T4MR10_9HYPH</name>
<keyword evidence="4" id="KW-0472">Membrane</keyword>
<dbReference type="NCBIfam" id="TIGR01730">
    <property type="entry name" value="RND_mfp"/>
    <property type="match status" value="1"/>
</dbReference>
<evidence type="ECO:0000256" key="2">
    <source>
        <dbReference type="ARBA" id="ARBA00009477"/>
    </source>
</evidence>
<feature type="coiled-coil region" evidence="3">
    <location>
        <begin position="110"/>
        <end position="137"/>
    </location>
</feature>
<dbReference type="Pfam" id="PF25876">
    <property type="entry name" value="HH_MFP_RND"/>
    <property type="match status" value="1"/>
</dbReference>
<dbReference type="SUPFAM" id="SSF111369">
    <property type="entry name" value="HlyD-like secretion proteins"/>
    <property type="match status" value="1"/>
</dbReference>
<feature type="domain" description="Multidrug resistance protein MdtA-like alpha-helical hairpin" evidence="5">
    <location>
        <begin position="117"/>
        <end position="186"/>
    </location>
</feature>
<dbReference type="GO" id="GO:0022857">
    <property type="term" value="F:transmembrane transporter activity"/>
    <property type="evidence" value="ECO:0007669"/>
    <property type="project" value="InterPro"/>
</dbReference>
<evidence type="ECO:0000313" key="9">
    <source>
        <dbReference type="EMBL" id="SJZ69550.1"/>
    </source>
</evidence>
<comment type="subcellular location">
    <subcellularLocation>
        <location evidence="1">Cell envelope</location>
    </subcellularLocation>
</comment>
<dbReference type="Gene3D" id="2.40.420.20">
    <property type="match status" value="1"/>
</dbReference>
<dbReference type="PANTHER" id="PTHR30158:SF3">
    <property type="entry name" value="MULTIDRUG EFFLUX PUMP SUBUNIT ACRA-RELATED"/>
    <property type="match status" value="1"/>
</dbReference>
<keyword evidence="4" id="KW-1133">Transmembrane helix</keyword>
<proteinExistence type="inferred from homology"/>
<keyword evidence="3" id="KW-0175">Coiled coil</keyword>
<dbReference type="GO" id="GO:0005886">
    <property type="term" value="C:plasma membrane"/>
    <property type="evidence" value="ECO:0007669"/>
    <property type="project" value="TreeGrafter"/>
</dbReference>
<evidence type="ECO:0000259" key="5">
    <source>
        <dbReference type="Pfam" id="PF25876"/>
    </source>
</evidence>
<dbReference type="Pfam" id="PF25967">
    <property type="entry name" value="RND-MFP_C"/>
    <property type="match status" value="1"/>
</dbReference>
<evidence type="ECO:0000256" key="1">
    <source>
        <dbReference type="ARBA" id="ARBA00004196"/>
    </source>
</evidence>
<evidence type="ECO:0000259" key="8">
    <source>
        <dbReference type="Pfam" id="PF25967"/>
    </source>
</evidence>
<dbReference type="InterPro" id="IPR058626">
    <property type="entry name" value="MdtA-like_b-barrel"/>
</dbReference>
<dbReference type="AlphaFoldDB" id="A0A1T4MR10"/>
<dbReference type="InterPro" id="IPR058625">
    <property type="entry name" value="MdtA-like_BSH"/>
</dbReference>
<dbReference type="Gene3D" id="2.40.30.170">
    <property type="match status" value="1"/>
</dbReference>
<dbReference type="Pfam" id="PF25944">
    <property type="entry name" value="Beta-barrel_RND"/>
    <property type="match status" value="1"/>
</dbReference>
<feature type="transmembrane region" description="Helical" evidence="4">
    <location>
        <begin position="12"/>
        <end position="33"/>
    </location>
</feature>
<dbReference type="GO" id="GO:0030313">
    <property type="term" value="C:cell envelope"/>
    <property type="evidence" value="ECO:0007669"/>
    <property type="project" value="UniProtKB-SubCell"/>
</dbReference>
<dbReference type="EMBL" id="FUWJ01000002">
    <property type="protein sequence ID" value="SJZ69550.1"/>
    <property type="molecule type" value="Genomic_DNA"/>
</dbReference>
<evidence type="ECO:0000256" key="4">
    <source>
        <dbReference type="SAM" id="Phobius"/>
    </source>
</evidence>
<dbReference type="InterPro" id="IPR058627">
    <property type="entry name" value="MdtA-like_C"/>
</dbReference>
<dbReference type="InterPro" id="IPR058624">
    <property type="entry name" value="MdtA-like_HH"/>
</dbReference>
<reference evidence="10" key="1">
    <citation type="submission" date="2017-02" db="EMBL/GenBank/DDBJ databases">
        <authorList>
            <person name="Varghese N."/>
            <person name="Submissions S."/>
        </authorList>
    </citation>
    <scope>NUCLEOTIDE SEQUENCE [LARGE SCALE GENOMIC DNA]</scope>
    <source>
        <strain evidence="10">ATCC 27094</strain>
    </source>
</reference>
<gene>
    <name evidence="9" type="ORF">SAMN02745126_01934</name>
</gene>
<evidence type="ECO:0000259" key="6">
    <source>
        <dbReference type="Pfam" id="PF25917"/>
    </source>
</evidence>
<feature type="domain" description="Multidrug resistance protein MdtA-like barrel-sandwich hybrid" evidence="6">
    <location>
        <begin position="76"/>
        <end position="209"/>
    </location>
</feature>
<dbReference type="STRING" id="225324.SAMN02745126_01934"/>
<dbReference type="OrthoDB" id="9800613at2"/>
<evidence type="ECO:0000313" key="10">
    <source>
        <dbReference type="Proteomes" id="UP000190092"/>
    </source>
</evidence>
<dbReference type="FunFam" id="2.40.420.20:FF:000001">
    <property type="entry name" value="Efflux RND transporter periplasmic adaptor subunit"/>
    <property type="match status" value="1"/>
</dbReference>
<evidence type="ECO:0000259" key="7">
    <source>
        <dbReference type="Pfam" id="PF25944"/>
    </source>
</evidence>
<dbReference type="GO" id="GO:0046677">
    <property type="term" value="P:response to antibiotic"/>
    <property type="evidence" value="ECO:0007669"/>
    <property type="project" value="TreeGrafter"/>
</dbReference>
<accession>A0A1T4MR10</accession>
<keyword evidence="4" id="KW-0812">Transmembrane</keyword>
<dbReference type="Proteomes" id="UP000190092">
    <property type="component" value="Unassembled WGS sequence"/>
</dbReference>
<keyword evidence="10" id="KW-1185">Reference proteome</keyword>